<keyword evidence="5" id="KW-1185">Reference proteome</keyword>
<protein>
    <recommendedName>
        <fullName evidence="3">Ribose-5-phosphate isomerase A</fullName>
        <ecNumber evidence="3">5.3.1.6</ecNumber>
    </recommendedName>
    <alternativeName>
        <fullName evidence="3">Phosphoriboisomerase A</fullName>
        <shortName evidence="3">PRI</shortName>
    </alternativeName>
</protein>
<dbReference type="STRING" id="650891.SAMN05216203_1718"/>
<organism evidence="4 5">
    <name type="scientific">Marinobacter daqiaonensis</name>
    <dbReference type="NCBI Taxonomy" id="650891"/>
    <lineage>
        <taxon>Bacteria</taxon>
        <taxon>Pseudomonadati</taxon>
        <taxon>Pseudomonadota</taxon>
        <taxon>Gammaproteobacteria</taxon>
        <taxon>Pseudomonadales</taxon>
        <taxon>Marinobacteraceae</taxon>
        <taxon>Marinobacter</taxon>
    </lineage>
</organism>
<dbReference type="GO" id="GO:0005829">
    <property type="term" value="C:cytosol"/>
    <property type="evidence" value="ECO:0007669"/>
    <property type="project" value="TreeGrafter"/>
</dbReference>
<dbReference type="Proteomes" id="UP000198644">
    <property type="component" value="Unassembled WGS sequence"/>
</dbReference>
<dbReference type="EC" id="5.3.1.6" evidence="3"/>
<feature type="binding site" evidence="3">
    <location>
        <begin position="103"/>
        <end position="106"/>
    </location>
    <ligand>
        <name>substrate</name>
    </ligand>
</feature>
<dbReference type="GO" id="GO:0009052">
    <property type="term" value="P:pentose-phosphate shunt, non-oxidative branch"/>
    <property type="evidence" value="ECO:0007669"/>
    <property type="project" value="UniProtKB-UniRule"/>
</dbReference>
<feature type="active site" description="Proton acceptor" evidence="3">
    <location>
        <position position="125"/>
    </location>
</feature>
<feature type="binding site" evidence="3">
    <location>
        <begin position="50"/>
        <end position="53"/>
    </location>
    <ligand>
        <name>substrate</name>
    </ligand>
</feature>
<dbReference type="Pfam" id="PF06026">
    <property type="entry name" value="Rib_5-P_isom_A"/>
    <property type="match status" value="1"/>
</dbReference>
<dbReference type="HAMAP" id="MF_00170">
    <property type="entry name" value="Rib_5P_isom_A"/>
    <property type="match status" value="1"/>
</dbReference>
<comment type="similarity">
    <text evidence="3">Belongs to the ribose 5-phosphate isomerase family.</text>
</comment>
<dbReference type="SUPFAM" id="SSF75445">
    <property type="entry name" value="D-ribose-5-phosphate isomerase (RpiA), lid domain"/>
    <property type="match status" value="1"/>
</dbReference>
<comment type="pathway">
    <text evidence="3">Carbohydrate degradation; pentose phosphate pathway; D-ribose 5-phosphate from D-ribulose 5-phosphate (non-oxidative stage): step 1/1.</text>
</comment>
<dbReference type="AlphaFoldDB" id="A0A1I6I1C1"/>
<dbReference type="SUPFAM" id="SSF100950">
    <property type="entry name" value="NagB/RpiA/CoA transferase-like"/>
    <property type="match status" value="1"/>
</dbReference>
<dbReference type="CDD" id="cd01398">
    <property type="entry name" value="RPI_A"/>
    <property type="match status" value="1"/>
</dbReference>
<feature type="binding site" evidence="3">
    <location>
        <begin position="116"/>
        <end position="119"/>
    </location>
    <ligand>
        <name>substrate</name>
    </ligand>
</feature>
<comment type="catalytic activity">
    <reaction evidence="1 3">
        <text>aldehydo-D-ribose 5-phosphate = D-ribulose 5-phosphate</text>
        <dbReference type="Rhea" id="RHEA:14657"/>
        <dbReference type="ChEBI" id="CHEBI:58121"/>
        <dbReference type="ChEBI" id="CHEBI:58273"/>
        <dbReference type="EC" id="5.3.1.6"/>
    </reaction>
</comment>
<dbReference type="Gene3D" id="3.40.50.1360">
    <property type="match status" value="1"/>
</dbReference>
<comment type="subunit">
    <text evidence="3">Homodimer.</text>
</comment>
<evidence type="ECO:0000256" key="1">
    <source>
        <dbReference type="ARBA" id="ARBA00001713"/>
    </source>
</evidence>
<proteinExistence type="inferred from homology"/>
<dbReference type="EMBL" id="FOYW01000001">
    <property type="protein sequence ID" value="SFR60438.1"/>
    <property type="molecule type" value="Genomic_DNA"/>
</dbReference>
<feature type="binding site" evidence="3">
    <location>
        <position position="143"/>
    </location>
    <ligand>
        <name>substrate</name>
    </ligand>
</feature>
<evidence type="ECO:0000256" key="3">
    <source>
        <dbReference type="HAMAP-Rule" id="MF_00170"/>
    </source>
</evidence>
<accession>A0A1I6I1C1</accession>
<dbReference type="NCBIfam" id="TIGR00021">
    <property type="entry name" value="rpiA"/>
    <property type="match status" value="1"/>
</dbReference>
<name>A0A1I6I1C1_9GAMM</name>
<dbReference type="FunFam" id="3.30.70.260:FF:000004">
    <property type="entry name" value="Ribose-5-phosphate isomerase A"/>
    <property type="match status" value="1"/>
</dbReference>
<dbReference type="PANTHER" id="PTHR11934">
    <property type="entry name" value="RIBOSE-5-PHOSPHATE ISOMERASE"/>
    <property type="match status" value="1"/>
</dbReference>
<evidence type="ECO:0000256" key="2">
    <source>
        <dbReference type="ARBA" id="ARBA00023235"/>
    </source>
</evidence>
<dbReference type="GO" id="GO:0006014">
    <property type="term" value="P:D-ribose metabolic process"/>
    <property type="evidence" value="ECO:0007669"/>
    <property type="project" value="TreeGrafter"/>
</dbReference>
<keyword evidence="2 3" id="KW-0413">Isomerase</keyword>
<reference evidence="4 5" key="1">
    <citation type="submission" date="2016-10" db="EMBL/GenBank/DDBJ databases">
        <authorList>
            <person name="de Groot N.N."/>
        </authorList>
    </citation>
    <scope>NUCLEOTIDE SEQUENCE [LARGE SCALE GENOMIC DNA]</scope>
    <source>
        <strain evidence="4 5">CGMCC 1.9167</strain>
    </source>
</reference>
<dbReference type="InterPro" id="IPR004788">
    <property type="entry name" value="Ribose5P_isomerase_type_A"/>
</dbReference>
<dbReference type="GO" id="GO:0004751">
    <property type="term" value="F:ribose-5-phosphate isomerase activity"/>
    <property type="evidence" value="ECO:0007669"/>
    <property type="project" value="UniProtKB-UniRule"/>
</dbReference>
<comment type="function">
    <text evidence="3">Catalyzes the reversible conversion of ribose-5-phosphate to ribulose 5-phosphate.</text>
</comment>
<sequence>MVLLAEDTFLSAMQQEAGMTQDELKQAVAKAALDYIAPRLERNSVIGVGTGSTANYFIDYLAGIRNDFDGAVASSDATAERLKKHGIPVYDLNAVADLEFYVDGADETNDRLELIKGGGGALTREKIVAAVAKTFICIADDSKKVDILGDFPLPVEVIPMARSHVGRQIVQLGGDPVYREGVTTDNGNIIIDIHNMDLSRPIVVEERLNQIVGVVTNGLFARRPADLLLLGTKDGVRSIPRNPST</sequence>
<dbReference type="InterPro" id="IPR020672">
    <property type="entry name" value="Ribose5P_isomerase_typA_subgr"/>
</dbReference>
<dbReference type="Gene3D" id="3.30.70.260">
    <property type="match status" value="1"/>
</dbReference>
<dbReference type="UniPathway" id="UPA00115">
    <property type="reaction ID" value="UER00412"/>
</dbReference>
<dbReference type="NCBIfam" id="NF001924">
    <property type="entry name" value="PRK00702.1"/>
    <property type="match status" value="1"/>
</dbReference>
<gene>
    <name evidence="3" type="primary">rpiA</name>
    <name evidence="4" type="ORF">SAMN05216203_1718</name>
</gene>
<dbReference type="FunFam" id="3.40.50.1360:FF:000001">
    <property type="entry name" value="Ribose-5-phosphate isomerase A"/>
    <property type="match status" value="1"/>
</dbReference>
<evidence type="ECO:0000313" key="5">
    <source>
        <dbReference type="Proteomes" id="UP000198644"/>
    </source>
</evidence>
<evidence type="ECO:0000313" key="4">
    <source>
        <dbReference type="EMBL" id="SFR60438.1"/>
    </source>
</evidence>
<dbReference type="PANTHER" id="PTHR11934:SF0">
    <property type="entry name" value="RIBOSE-5-PHOSPHATE ISOMERASE"/>
    <property type="match status" value="1"/>
</dbReference>
<dbReference type="InterPro" id="IPR037171">
    <property type="entry name" value="NagB/RpiA_transferase-like"/>
</dbReference>